<dbReference type="Proteomes" id="UP000299102">
    <property type="component" value="Unassembled WGS sequence"/>
</dbReference>
<dbReference type="AlphaFoldDB" id="A0A4C1ZLG3"/>
<evidence type="ECO:0000313" key="2">
    <source>
        <dbReference type="Proteomes" id="UP000299102"/>
    </source>
</evidence>
<evidence type="ECO:0000313" key="1">
    <source>
        <dbReference type="EMBL" id="GBP88162.1"/>
    </source>
</evidence>
<comment type="caution">
    <text evidence="1">The sequence shown here is derived from an EMBL/GenBank/DDBJ whole genome shotgun (WGS) entry which is preliminary data.</text>
</comment>
<sequence length="163" mass="18808">MKIKKHFLCLRGRSLDPKVYYKYFAFLVYSDRVNTTRSPIRNVGAGLQREERSILDHPFRNSIAEWRIGHASPSQSVPLVSDTALRAKCSMCNVIQLVARTVYVFGGSPFWRFSQAWDLCSPPQCAQFSAVPVQYFRVWPKPRHCVHCTREDWSHTGRLCSPT</sequence>
<protein>
    <submittedName>
        <fullName evidence="1">Uncharacterized protein</fullName>
    </submittedName>
</protein>
<reference evidence="1 2" key="1">
    <citation type="journal article" date="2019" name="Commun. Biol.">
        <title>The bagworm genome reveals a unique fibroin gene that provides high tensile strength.</title>
        <authorList>
            <person name="Kono N."/>
            <person name="Nakamura H."/>
            <person name="Ohtoshi R."/>
            <person name="Tomita M."/>
            <person name="Numata K."/>
            <person name="Arakawa K."/>
        </authorList>
    </citation>
    <scope>NUCLEOTIDE SEQUENCE [LARGE SCALE GENOMIC DNA]</scope>
</reference>
<name>A0A4C1ZLG3_EUMVA</name>
<accession>A0A4C1ZLG3</accession>
<proteinExistence type="predicted"/>
<dbReference type="EMBL" id="BGZK01001911">
    <property type="protein sequence ID" value="GBP88162.1"/>
    <property type="molecule type" value="Genomic_DNA"/>
</dbReference>
<organism evidence="1 2">
    <name type="scientific">Eumeta variegata</name>
    <name type="common">Bagworm moth</name>
    <name type="synonym">Eumeta japonica</name>
    <dbReference type="NCBI Taxonomy" id="151549"/>
    <lineage>
        <taxon>Eukaryota</taxon>
        <taxon>Metazoa</taxon>
        <taxon>Ecdysozoa</taxon>
        <taxon>Arthropoda</taxon>
        <taxon>Hexapoda</taxon>
        <taxon>Insecta</taxon>
        <taxon>Pterygota</taxon>
        <taxon>Neoptera</taxon>
        <taxon>Endopterygota</taxon>
        <taxon>Lepidoptera</taxon>
        <taxon>Glossata</taxon>
        <taxon>Ditrysia</taxon>
        <taxon>Tineoidea</taxon>
        <taxon>Psychidae</taxon>
        <taxon>Oiketicinae</taxon>
        <taxon>Eumeta</taxon>
    </lineage>
</organism>
<gene>
    <name evidence="1" type="ORF">EVAR_99715_1</name>
</gene>
<keyword evidence="2" id="KW-1185">Reference proteome</keyword>